<dbReference type="PANTHER" id="PTHR42921:SF1">
    <property type="entry name" value="ACETOACETYL-COA SYNTHETASE"/>
    <property type="match status" value="1"/>
</dbReference>
<dbReference type="RefSeq" id="WP_253669002.1">
    <property type="nucleotide sequence ID" value="NZ_JAMTCP010000006.1"/>
</dbReference>
<feature type="domain" description="AMP-dependent synthetase/ligase" evidence="5">
    <location>
        <begin position="114"/>
        <end position="486"/>
    </location>
</feature>
<dbReference type="InterPro" id="IPR045851">
    <property type="entry name" value="AMP-bd_C_sf"/>
</dbReference>
<evidence type="ECO:0000256" key="3">
    <source>
        <dbReference type="ARBA" id="ARBA00022741"/>
    </source>
</evidence>
<dbReference type="Pfam" id="PF00501">
    <property type="entry name" value="AMP-binding"/>
    <property type="match status" value="1"/>
</dbReference>
<feature type="domain" description="Acetyl-coenzyme A synthetase N-terminal" evidence="6">
    <location>
        <begin position="47"/>
        <end position="103"/>
    </location>
</feature>
<dbReference type="CDD" id="cd05943">
    <property type="entry name" value="AACS"/>
    <property type="match status" value="1"/>
</dbReference>
<dbReference type="PROSITE" id="PS00455">
    <property type="entry name" value="AMP_BINDING"/>
    <property type="match status" value="1"/>
</dbReference>
<accession>A0ABT1HRC3</accession>
<comment type="similarity">
    <text evidence="1">Belongs to the ATP-dependent AMP-binding enzyme family.</text>
</comment>
<sequence length="677" mass="73629">MTENPADNGVVAPELLWQPDPERVARSRVAAFRRWLREHRDLDLPDYSSLWQWSVDDLSGFWGSFAEFADVRFHERPRAVLDSETMPGARWFPGATLNYAEHALRPGEGRADADEAVVFLREDGHTERLTYGELRSRVAAVRAALAGLGVGRGDRVVALAPNCPETLVAFLAAASLGAVWSSCSPDFGVRAITDRFAQIEPTVLVAVAGYRYAGRSFDVRPTIEQLRAAIPSLRGTVLVDYLGDGATLPDQPHPVLPWSDLLTRHAGAELAFEAVPFDHPLWVLYSSGTTGLPKGIVQGHGGIVLEHLKALALHCDLGPGERFFWFTTTGWMMWNFLISGLLVGATVVLFDGSPGHPDLRALWRMAEEHRVTFFGTSAPYIQSCLKQDLHPAKEFDLSALRAVGSTGAPLTPEGFRWLVDSVGRHVQICSVSGGTDVCTAVVGSAPDVPVWLGEISCRMLGADVAAYDESGRPVRDEVGELVITKPMPSMPVCFWNDPDGARLREAYFETYPGVWRHGDWIRVTPRGSCVIYGRSDSTLNRGGVRMGTSEFYRVVEGFDAVLDSLVIDTSGAGEPEGELLCFLVLAPGVALADVEPELRAALRSQLSPRHVPNRFVVVADVPRTLNGKKCEVPVKKILAGTPPERAVSRDALANPDALRPFLAFAGQDPTRGAEGAG</sequence>
<evidence type="ECO:0000313" key="8">
    <source>
        <dbReference type="Proteomes" id="UP001205311"/>
    </source>
</evidence>
<protein>
    <submittedName>
        <fullName evidence="7">Acetoacetyl-CoA synthetase</fullName>
    </submittedName>
</protein>
<reference evidence="7 8" key="1">
    <citation type="submission" date="2022-06" db="EMBL/GenBank/DDBJ databases">
        <title>Genomic Encyclopedia of Archaeal and Bacterial Type Strains, Phase II (KMG-II): from individual species to whole genera.</title>
        <authorList>
            <person name="Goeker M."/>
        </authorList>
    </citation>
    <scope>NUCLEOTIDE SEQUENCE [LARGE SCALE GENOMIC DNA]</scope>
    <source>
        <strain evidence="7 8">DSM 40477</strain>
    </source>
</reference>
<dbReference type="NCBIfam" id="NF002937">
    <property type="entry name" value="PRK03584.1"/>
    <property type="match status" value="1"/>
</dbReference>
<evidence type="ECO:0000256" key="1">
    <source>
        <dbReference type="ARBA" id="ARBA00006432"/>
    </source>
</evidence>
<dbReference type="Gene3D" id="3.40.50.12780">
    <property type="entry name" value="N-terminal domain of ligase-like"/>
    <property type="match status" value="1"/>
</dbReference>
<keyword evidence="4" id="KW-0067">ATP-binding</keyword>
<dbReference type="NCBIfam" id="TIGR01217">
    <property type="entry name" value="ac_ac_CoA_syn"/>
    <property type="match status" value="1"/>
</dbReference>
<dbReference type="InterPro" id="IPR032387">
    <property type="entry name" value="ACAS_N"/>
</dbReference>
<dbReference type="Pfam" id="PF16177">
    <property type="entry name" value="ACAS_N"/>
    <property type="match status" value="1"/>
</dbReference>
<evidence type="ECO:0000259" key="5">
    <source>
        <dbReference type="Pfam" id="PF00501"/>
    </source>
</evidence>
<dbReference type="Gene3D" id="3.30.300.30">
    <property type="match status" value="1"/>
</dbReference>
<proteinExistence type="inferred from homology"/>
<organism evidence="7 8">
    <name type="scientific">Streptoalloteichus tenebrarius (strain ATCC 17920 / DSM 40477 / JCM 4838 / CBS 697.72 / NBRC 16177 / NCIMB 11028 / NRRL B-12390 / A12253. 1 / ISP 5477)</name>
    <name type="common">Streptomyces tenebrarius</name>
    <dbReference type="NCBI Taxonomy" id="1933"/>
    <lineage>
        <taxon>Bacteria</taxon>
        <taxon>Bacillati</taxon>
        <taxon>Actinomycetota</taxon>
        <taxon>Actinomycetes</taxon>
        <taxon>Pseudonocardiales</taxon>
        <taxon>Pseudonocardiaceae</taxon>
        <taxon>Streptoalloteichus</taxon>
    </lineage>
</organism>
<gene>
    <name evidence="7" type="ORF">LX15_001759</name>
</gene>
<keyword evidence="2" id="KW-0436">Ligase</keyword>
<dbReference type="InterPro" id="IPR000873">
    <property type="entry name" value="AMP-dep_synth/lig_dom"/>
</dbReference>
<dbReference type="PANTHER" id="PTHR42921">
    <property type="entry name" value="ACETOACETYL-COA SYNTHETASE"/>
    <property type="match status" value="1"/>
</dbReference>
<evidence type="ECO:0000256" key="2">
    <source>
        <dbReference type="ARBA" id="ARBA00022598"/>
    </source>
</evidence>
<comment type="caution">
    <text evidence="7">The sequence shown here is derived from an EMBL/GenBank/DDBJ whole genome shotgun (WGS) entry which is preliminary data.</text>
</comment>
<dbReference type="InterPro" id="IPR042099">
    <property type="entry name" value="ANL_N_sf"/>
</dbReference>
<dbReference type="InterPro" id="IPR005914">
    <property type="entry name" value="Acac_CoA_synth"/>
</dbReference>
<dbReference type="InterPro" id="IPR020845">
    <property type="entry name" value="AMP-binding_CS"/>
</dbReference>
<dbReference type="SUPFAM" id="SSF56801">
    <property type="entry name" value="Acetyl-CoA synthetase-like"/>
    <property type="match status" value="1"/>
</dbReference>
<keyword evidence="8" id="KW-1185">Reference proteome</keyword>
<evidence type="ECO:0000259" key="6">
    <source>
        <dbReference type="Pfam" id="PF16177"/>
    </source>
</evidence>
<evidence type="ECO:0000256" key="4">
    <source>
        <dbReference type="ARBA" id="ARBA00022840"/>
    </source>
</evidence>
<evidence type="ECO:0000313" key="7">
    <source>
        <dbReference type="EMBL" id="MCP2258072.1"/>
    </source>
</evidence>
<dbReference type="EMBL" id="JAMTCP010000006">
    <property type="protein sequence ID" value="MCP2258072.1"/>
    <property type="molecule type" value="Genomic_DNA"/>
</dbReference>
<keyword evidence="3" id="KW-0547">Nucleotide-binding</keyword>
<name>A0ABT1HRC3_STRSD</name>
<dbReference type="Proteomes" id="UP001205311">
    <property type="component" value="Unassembled WGS sequence"/>
</dbReference>